<proteinExistence type="predicted"/>
<organism evidence="1 2">
    <name type="scientific">Legionella drozanskii LLAP-1</name>
    <dbReference type="NCBI Taxonomy" id="1212489"/>
    <lineage>
        <taxon>Bacteria</taxon>
        <taxon>Pseudomonadati</taxon>
        <taxon>Pseudomonadota</taxon>
        <taxon>Gammaproteobacteria</taxon>
        <taxon>Legionellales</taxon>
        <taxon>Legionellaceae</taxon>
        <taxon>Legionella</taxon>
    </lineage>
</organism>
<reference evidence="1 2" key="1">
    <citation type="submission" date="2015-11" db="EMBL/GenBank/DDBJ databases">
        <title>Genomic analysis of 38 Legionella species identifies large and diverse effector repertoires.</title>
        <authorList>
            <person name="Burstein D."/>
            <person name="Amaro F."/>
            <person name="Zusman T."/>
            <person name="Lifshitz Z."/>
            <person name="Cohen O."/>
            <person name="Gilbert J.A."/>
            <person name="Pupko T."/>
            <person name="Shuman H.A."/>
            <person name="Segal G."/>
        </authorList>
    </citation>
    <scope>NUCLEOTIDE SEQUENCE [LARGE SCALE GENOMIC DNA]</scope>
    <source>
        <strain evidence="1 2">ATCC 700990</strain>
    </source>
</reference>
<gene>
    <name evidence="1" type="ORF">Ldro_0501</name>
</gene>
<dbReference type="AlphaFoldDB" id="A0A0W0TC28"/>
<dbReference type="STRING" id="1212489.Ldro_0501"/>
<evidence type="ECO:0000313" key="1">
    <source>
        <dbReference type="EMBL" id="KTC93130.1"/>
    </source>
</evidence>
<evidence type="ECO:0000313" key="2">
    <source>
        <dbReference type="Proteomes" id="UP000054736"/>
    </source>
</evidence>
<name>A0A0W0TC28_9GAMM</name>
<keyword evidence="2" id="KW-1185">Reference proteome</keyword>
<dbReference type="PATRIC" id="fig|1212489.4.peg.518"/>
<protein>
    <submittedName>
        <fullName evidence="1">Uncharacterized protein</fullName>
    </submittedName>
</protein>
<accession>A0A0W0TC28</accession>
<dbReference type="RefSeq" id="WP_058494851.1">
    <property type="nucleotide sequence ID" value="NZ_CAAAIU010000003.1"/>
</dbReference>
<dbReference type="EMBL" id="LNXY01000003">
    <property type="protein sequence ID" value="KTC93130.1"/>
    <property type="molecule type" value="Genomic_DNA"/>
</dbReference>
<dbReference type="OrthoDB" id="5637716at2"/>
<comment type="caution">
    <text evidence="1">The sequence shown here is derived from an EMBL/GenBank/DDBJ whole genome shotgun (WGS) entry which is preliminary data.</text>
</comment>
<sequence length="320" mass="35540">MAWRSTVSNFFKNPSLVGSAIGASGYYLWDETSKYKTLKDTMKSISEPEEQAAPKRSLVEANKKEWLVIGRQSPGYVRDADKNPKHNVLNKIRQSPLLVKSLGTHLDNEKHYDLLIGSDFITEPFTNDKTAPRVLIKPEKMLSMEPNEIDDDAKFEVCFARKQAFADVTQGSPFFHSSLAFRRVSEDRPASPDAVVITGKQAKQLFEGINTTICEPQHCTLYGSNCYSASIYGVGELIKILHKDSKGSSNQDKVDKEIQAVANVLSRVVTDNYGRGVSNNSVVSDKLNIEIPQILKDRGILKALEAKKEESSPPSSSNNL</sequence>
<dbReference type="Proteomes" id="UP000054736">
    <property type="component" value="Unassembled WGS sequence"/>
</dbReference>